<accession>A0A8B7N3N9</accession>
<dbReference type="GeneID" id="108666164"/>
<evidence type="ECO:0000313" key="4">
    <source>
        <dbReference type="RefSeq" id="XP_018008472.1"/>
    </source>
</evidence>
<reference evidence="4" key="1">
    <citation type="submission" date="2025-08" db="UniProtKB">
        <authorList>
            <consortium name="RefSeq"/>
        </authorList>
    </citation>
    <scope>IDENTIFICATION</scope>
    <source>
        <tissue evidence="4">Whole organism</tissue>
    </source>
</reference>
<organism evidence="3 4">
    <name type="scientific">Hyalella azteca</name>
    <name type="common">Amphipod</name>
    <dbReference type="NCBI Taxonomy" id="294128"/>
    <lineage>
        <taxon>Eukaryota</taxon>
        <taxon>Metazoa</taxon>
        <taxon>Ecdysozoa</taxon>
        <taxon>Arthropoda</taxon>
        <taxon>Crustacea</taxon>
        <taxon>Multicrustacea</taxon>
        <taxon>Malacostraca</taxon>
        <taxon>Eumalacostraca</taxon>
        <taxon>Peracarida</taxon>
        <taxon>Amphipoda</taxon>
        <taxon>Senticaudata</taxon>
        <taxon>Talitrida</taxon>
        <taxon>Talitroidea</taxon>
        <taxon>Hyalellidae</taxon>
        <taxon>Hyalella</taxon>
    </lineage>
</organism>
<dbReference type="OrthoDB" id="308440at2759"/>
<evidence type="ECO:0000256" key="2">
    <source>
        <dbReference type="PROSITE-ProRule" id="PRU00339"/>
    </source>
</evidence>
<sequence length="480" mass="53506">MALYEQVKLLFKNELHSNLVDFASMVLTAAENQGESCMLCQHRYHCMAMLGLSLQQLKQYRRAEAMLKKSVIYAKSLLKGKIVKASDLYIEGLTEMELKYSMAECHIVIGQPNLALSVLETVGPRSRSIKFNMLLGNLYQQSGMERSAISAFKEVLKECPCAIEAAEKLLMLRLPLSEVTHIMSSGDSPPPEWLLTFVKGLSARANRDFSSSVSTLRQLEEHSPLRNNAHLLATLGITYYMQGDEKCAMPVLQKAHELEPLSMEGVAMLGSLYYSDHRIKELEVLAAATVSVSENSAHPWILLAYYCHVSKRTTKAIYFAHKACSIDPLSVEGLLLKGGLLLELKKMQEAALHYREAMQLAPHRFEPYKPRCSFQMLSVWNIYLRRCVYSKQQQHDLSQHHQTIAQHYANQGDVSEGVSLLLSNTAGSGAGGSLDTDSPASPDVTPFDMEVEDINDSEGDVELSDLDAVWSDGDFSFTGQ</sequence>
<feature type="repeat" description="TPR" evidence="2">
    <location>
        <begin position="229"/>
        <end position="262"/>
    </location>
</feature>
<dbReference type="GO" id="GO:0051301">
    <property type="term" value="P:cell division"/>
    <property type="evidence" value="ECO:0007669"/>
    <property type="project" value="TreeGrafter"/>
</dbReference>
<dbReference type="GO" id="GO:0016567">
    <property type="term" value="P:protein ubiquitination"/>
    <property type="evidence" value="ECO:0007669"/>
    <property type="project" value="TreeGrafter"/>
</dbReference>
<dbReference type="PANTHER" id="PTHR12558:SF36">
    <property type="entry name" value="ANAPHASE-PROMOTING COMPLEX SUBUNIT 7"/>
    <property type="match status" value="1"/>
</dbReference>
<dbReference type="AlphaFoldDB" id="A0A8B7N3N9"/>
<dbReference type="GO" id="GO:0005680">
    <property type="term" value="C:anaphase-promoting complex"/>
    <property type="evidence" value="ECO:0007669"/>
    <property type="project" value="TreeGrafter"/>
</dbReference>
<dbReference type="SUPFAM" id="SSF48452">
    <property type="entry name" value="TPR-like"/>
    <property type="match status" value="2"/>
</dbReference>
<keyword evidence="3" id="KW-1185">Reference proteome</keyword>
<proteinExistence type="predicted"/>
<dbReference type="Pfam" id="PF13181">
    <property type="entry name" value="TPR_8"/>
    <property type="match status" value="1"/>
</dbReference>
<dbReference type="RefSeq" id="XP_018008472.1">
    <property type="nucleotide sequence ID" value="XM_018152983.2"/>
</dbReference>
<dbReference type="PROSITE" id="PS50005">
    <property type="entry name" value="TPR"/>
    <property type="match status" value="2"/>
</dbReference>
<feature type="repeat" description="TPR" evidence="2">
    <location>
        <begin position="331"/>
        <end position="364"/>
    </location>
</feature>
<dbReference type="InterPro" id="IPR011990">
    <property type="entry name" value="TPR-like_helical_dom_sf"/>
</dbReference>
<protein>
    <submittedName>
        <fullName evidence="4">Anaphase-promoting complex subunit 7</fullName>
    </submittedName>
</protein>
<evidence type="ECO:0000313" key="3">
    <source>
        <dbReference type="Proteomes" id="UP000694843"/>
    </source>
</evidence>
<dbReference type="KEGG" id="hazt:108666164"/>
<dbReference type="Gene3D" id="1.25.40.10">
    <property type="entry name" value="Tetratricopeptide repeat domain"/>
    <property type="match status" value="3"/>
</dbReference>
<evidence type="ECO:0000256" key="1">
    <source>
        <dbReference type="ARBA" id="ARBA00022803"/>
    </source>
</evidence>
<dbReference type="SMART" id="SM00028">
    <property type="entry name" value="TPR"/>
    <property type="match status" value="5"/>
</dbReference>
<dbReference type="InterPro" id="IPR019734">
    <property type="entry name" value="TPR_rpt"/>
</dbReference>
<dbReference type="Proteomes" id="UP000694843">
    <property type="component" value="Unplaced"/>
</dbReference>
<dbReference type="CTD" id="31594"/>
<dbReference type="PANTHER" id="PTHR12558">
    <property type="entry name" value="CELL DIVISION CYCLE 16,23,27"/>
    <property type="match status" value="1"/>
</dbReference>
<name>A0A8B7N3N9_HYAAZ</name>
<keyword evidence="1 2" id="KW-0802">TPR repeat</keyword>
<dbReference type="GO" id="GO:0045842">
    <property type="term" value="P:positive regulation of mitotic metaphase/anaphase transition"/>
    <property type="evidence" value="ECO:0007669"/>
    <property type="project" value="TreeGrafter"/>
</dbReference>
<dbReference type="OMA" id="ECHIVIG"/>
<gene>
    <name evidence="4" type="primary">LOC108666164</name>
</gene>